<evidence type="ECO:0000313" key="1">
    <source>
        <dbReference type="EMBL" id="MER5172650.1"/>
    </source>
</evidence>
<evidence type="ECO:0008006" key="3">
    <source>
        <dbReference type="Google" id="ProtNLM"/>
    </source>
</evidence>
<dbReference type="Proteomes" id="UP001438953">
    <property type="component" value="Unassembled WGS sequence"/>
</dbReference>
<evidence type="ECO:0000313" key="2">
    <source>
        <dbReference type="Proteomes" id="UP001438953"/>
    </source>
</evidence>
<proteinExistence type="predicted"/>
<name>A0ABV1SIC8_9RHOB</name>
<keyword evidence="2" id="KW-1185">Reference proteome</keyword>
<accession>A0ABV1SIC8</accession>
<sequence length="144" mass="15516">MIESYESAALRAMFASLVQHAGKGPAVVAAIRETTGRQMSEGTLSKIISGEGRFDWNLAFQLEEIAGRFPIRTMLMARVPGDPVKAQFDELAVRTMKEVGDIGPALLDAVRTGDFTKLDKEGPEAVTAITAAMAFGRSAREGDR</sequence>
<gene>
    <name evidence="1" type="ORF">VSX56_12790</name>
</gene>
<dbReference type="RefSeq" id="WP_350937594.1">
    <property type="nucleotide sequence ID" value="NZ_JAYWLC010000009.1"/>
</dbReference>
<protein>
    <recommendedName>
        <fullName evidence="3">XRE family transcriptional regulator</fullName>
    </recommendedName>
</protein>
<organism evidence="1 2">
    <name type="scientific">Thioclava kandeliae</name>
    <dbReference type="NCBI Taxonomy" id="3070818"/>
    <lineage>
        <taxon>Bacteria</taxon>
        <taxon>Pseudomonadati</taxon>
        <taxon>Pseudomonadota</taxon>
        <taxon>Alphaproteobacteria</taxon>
        <taxon>Rhodobacterales</taxon>
        <taxon>Paracoccaceae</taxon>
        <taxon>Thioclava</taxon>
    </lineage>
</organism>
<comment type="caution">
    <text evidence="1">The sequence shown here is derived from an EMBL/GenBank/DDBJ whole genome shotgun (WGS) entry which is preliminary data.</text>
</comment>
<dbReference type="EMBL" id="JAYWLC010000009">
    <property type="protein sequence ID" value="MER5172650.1"/>
    <property type="molecule type" value="Genomic_DNA"/>
</dbReference>
<reference evidence="1 2" key="1">
    <citation type="submission" date="2024-06" db="EMBL/GenBank/DDBJ databases">
        <title>Thioclava kandeliae sp. nov. from a rhizosphere soil sample of Kandelia candel in a mangrove.</title>
        <authorList>
            <person name="Mu T."/>
        </authorList>
    </citation>
    <scope>NUCLEOTIDE SEQUENCE [LARGE SCALE GENOMIC DNA]</scope>
    <source>
        <strain evidence="1 2">CPCC 100088</strain>
    </source>
</reference>